<feature type="compositionally biased region" description="Acidic residues" evidence="1">
    <location>
        <begin position="60"/>
        <end position="78"/>
    </location>
</feature>
<sequence>RWMERDADAIIYSDEEPEQSDSRSEEEEEENKWEIDWDDMECVDEYGEDGDKETKFVGEESSEGELDDLLLDPVDELLDGPASKEKKEKERERRNRSMDDKKESDEEEEGEEDAGDGDPWSKWVGMDRSQEKKEEKEKEKERGEKR</sequence>
<name>A0AAV5TPR9_9BILA</name>
<gene>
    <name evidence="2" type="ORF">PENTCL1PPCAC_18342</name>
</gene>
<feature type="non-terminal residue" evidence="2">
    <location>
        <position position="1"/>
    </location>
</feature>
<dbReference type="Proteomes" id="UP001432027">
    <property type="component" value="Unassembled WGS sequence"/>
</dbReference>
<protein>
    <recommendedName>
        <fullName evidence="4">FACT complex subunit</fullName>
    </recommendedName>
</protein>
<feature type="compositionally biased region" description="Basic and acidic residues" evidence="1">
    <location>
        <begin position="128"/>
        <end position="146"/>
    </location>
</feature>
<evidence type="ECO:0000313" key="3">
    <source>
        <dbReference type="Proteomes" id="UP001432027"/>
    </source>
</evidence>
<feature type="compositionally biased region" description="Basic and acidic residues" evidence="1">
    <location>
        <begin position="82"/>
        <end position="104"/>
    </location>
</feature>
<feature type="compositionally biased region" description="Acidic residues" evidence="1">
    <location>
        <begin position="13"/>
        <end position="51"/>
    </location>
</feature>
<comment type="caution">
    <text evidence="2">The sequence shown here is derived from an EMBL/GenBank/DDBJ whole genome shotgun (WGS) entry which is preliminary data.</text>
</comment>
<dbReference type="EMBL" id="BTSX01000004">
    <property type="protein sequence ID" value="GMS96167.1"/>
    <property type="molecule type" value="Genomic_DNA"/>
</dbReference>
<dbReference type="AlphaFoldDB" id="A0AAV5TPR9"/>
<evidence type="ECO:0000313" key="2">
    <source>
        <dbReference type="EMBL" id="GMS96167.1"/>
    </source>
</evidence>
<keyword evidence="3" id="KW-1185">Reference proteome</keyword>
<feature type="non-terminal residue" evidence="2">
    <location>
        <position position="146"/>
    </location>
</feature>
<accession>A0AAV5TPR9</accession>
<organism evidence="2 3">
    <name type="scientific">Pristionchus entomophagus</name>
    <dbReference type="NCBI Taxonomy" id="358040"/>
    <lineage>
        <taxon>Eukaryota</taxon>
        <taxon>Metazoa</taxon>
        <taxon>Ecdysozoa</taxon>
        <taxon>Nematoda</taxon>
        <taxon>Chromadorea</taxon>
        <taxon>Rhabditida</taxon>
        <taxon>Rhabditina</taxon>
        <taxon>Diplogasteromorpha</taxon>
        <taxon>Diplogasteroidea</taxon>
        <taxon>Neodiplogasteridae</taxon>
        <taxon>Pristionchus</taxon>
    </lineage>
</organism>
<feature type="region of interest" description="Disordered" evidence="1">
    <location>
        <begin position="1"/>
        <end position="146"/>
    </location>
</feature>
<evidence type="ECO:0008006" key="4">
    <source>
        <dbReference type="Google" id="ProtNLM"/>
    </source>
</evidence>
<evidence type="ECO:0000256" key="1">
    <source>
        <dbReference type="SAM" id="MobiDB-lite"/>
    </source>
</evidence>
<feature type="compositionally biased region" description="Acidic residues" evidence="1">
    <location>
        <begin position="105"/>
        <end position="116"/>
    </location>
</feature>
<reference evidence="2" key="1">
    <citation type="submission" date="2023-10" db="EMBL/GenBank/DDBJ databases">
        <title>Genome assembly of Pristionchus species.</title>
        <authorList>
            <person name="Yoshida K."/>
            <person name="Sommer R.J."/>
        </authorList>
    </citation>
    <scope>NUCLEOTIDE SEQUENCE</scope>
    <source>
        <strain evidence="2">RS0144</strain>
    </source>
</reference>
<proteinExistence type="predicted"/>